<gene>
    <name evidence="1" type="ORF">OOT00_03260</name>
</gene>
<evidence type="ECO:0000313" key="1">
    <source>
        <dbReference type="EMBL" id="MCW7753000.1"/>
    </source>
</evidence>
<keyword evidence="2" id="KW-1185">Reference proteome</keyword>
<accession>A0ABT3N6D1</accession>
<proteinExistence type="predicted"/>
<organism evidence="1 2">
    <name type="scientific">Desulfobotulus pelophilus</name>
    <dbReference type="NCBI Taxonomy" id="2823377"/>
    <lineage>
        <taxon>Bacteria</taxon>
        <taxon>Pseudomonadati</taxon>
        <taxon>Thermodesulfobacteriota</taxon>
        <taxon>Desulfobacteria</taxon>
        <taxon>Desulfobacterales</taxon>
        <taxon>Desulfobacteraceae</taxon>
        <taxon>Desulfobotulus</taxon>
    </lineage>
</organism>
<sequence length="43" mass="5297">MLEEVFSRELERDVRDIRYPDLIRSLRYKILFQKVCGNRQLVV</sequence>
<evidence type="ECO:0000313" key="2">
    <source>
        <dbReference type="Proteomes" id="UP001209681"/>
    </source>
</evidence>
<protein>
    <submittedName>
        <fullName evidence="1">Uncharacterized protein</fullName>
    </submittedName>
</protein>
<dbReference type="Proteomes" id="UP001209681">
    <property type="component" value="Unassembled WGS sequence"/>
</dbReference>
<dbReference type="EMBL" id="JAPFPW010000002">
    <property type="protein sequence ID" value="MCW7753000.1"/>
    <property type="molecule type" value="Genomic_DNA"/>
</dbReference>
<name>A0ABT3N6D1_9BACT</name>
<comment type="caution">
    <text evidence="1">The sequence shown here is derived from an EMBL/GenBank/DDBJ whole genome shotgun (WGS) entry which is preliminary data.</text>
</comment>
<dbReference type="RefSeq" id="WP_265423857.1">
    <property type="nucleotide sequence ID" value="NZ_JAPFPW010000002.1"/>
</dbReference>
<reference evidence="1 2" key="1">
    <citation type="submission" date="2022-11" db="EMBL/GenBank/DDBJ databases">
        <title>Desulfobotulus tamanensis H1 sp. nov. - anaerobic, alkaliphilic, sulphate reducing bacterium isolated from terrestrial mud volcano.</title>
        <authorList>
            <person name="Frolova A."/>
            <person name="Merkel A.Y."/>
            <person name="Slobodkin A.I."/>
        </authorList>
    </citation>
    <scope>NUCLEOTIDE SEQUENCE [LARGE SCALE GENOMIC DNA]</scope>
    <source>
        <strain evidence="1 2">H1</strain>
    </source>
</reference>